<sequence length="42" mass="5032">NELLLENLQLTENNYLKRAAILLFHPKPEKFVTEGIYQNRLF</sequence>
<comment type="caution">
    <text evidence="1">The sequence shown here is derived from an EMBL/GenBank/DDBJ whole genome shotgun (WGS) entry which is preliminary data.</text>
</comment>
<reference evidence="1" key="1">
    <citation type="submission" date="2019-03" db="EMBL/GenBank/DDBJ databases">
        <title>Single cell metagenomics reveals metabolic interactions within the superorganism composed of flagellate Streblomastix strix and complex community of Bacteroidetes bacteria on its surface.</title>
        <authorList>
            <person name="Treitli S.C."/>
            <person name="Kolisko M."/>
            <person name="Husnik F."/>
            <person name="Keeling P."/>
            <person name="Hampl V."/>
        </authorList>
    </citation>
    <scope>NUCLEOTIDE SEQUENCE</scope>
    <source>
        <strain evidence="1">STM</strain>
    </source>
</reference>
<accession>A0A5J4Q4K4</accession>
<name>A0A5J4Q4K4_9ZZZZ</name>
<feature type="non-terminal residue" evidence="1">
    <location>
        <position position="1"/>
    </location>
</feature>
<proteinExistence type="predicted"/>
<evidence type="ECO:0000313" key="1">
    <source>
        <dbReference type="EMBL" id="KAA6316039.1"/>
    </source>
</evidence>
<dbReference type="AlphaFoldDB" id="A0A5J4Q4K4"/>
<protein>
    <submittedName>
        <fullName evidence="1">Uncharacterized protein</fullName>
    </submittedName>
</protein>
<organism evidence="1">
    <name type="scientific">termite gut metagenome</name>
    <dbReference type="NCBI Taxonomy" id="433724"/>
    <lineage>
        <taxon>unclassified sequences</taxon>
        <taxon>metagenomes</taxon>
        <taxon>organismal metagenomes</taxon>
    </lineage>
</organism>
<dbReference type="EMBL" id="SNRY01005025">
    <property type="protein sequence ID" value="KAA6316039.1"/>
    <property type="molecule type" value="Genomic_DNA"/>
</dbReference>
<gene>
    <name evidence="1" type="ORF">EZS27_033593</name>
</gene>